<evidence type="ECO:0000256" key="6">
    <source>
        <dbReference type="RuleBase" id="RU003629"/>
    </source>
</evidence>
<dbReference type="AlphaFoldDB" id="A0A4D6LUY6"/>
<evidence type="ECO:0000256" key="1">
    <source>
        <dbReference type="ARBA" id="ARBA00004474"/>
    </source>
</evidence>
<evidence type="ECO:0000256" key="4">
    <source>
        <dbReference type="ARBA" id="ARBA00022980"/>
    </source>
</evidence>
<evidence type="ECO:0000313" key="8">
    <source>
        <dbReference type="Proteomes" id="UP000501690"/>
    </source>
</evidence>
<dbReference type="PROSITE" id="PS00054">
    <property type="entry name" value="RIBOSOMAL_S11"/>
    <property type="match status" value="1"/>
</dbReference>
<evidence type="ECO:0000256" key="2">
    <source>
        <dbReference type="ARBA" id="ARBA00006194"/>
    </source>
</evidence>
<name>A0A4D6LUY6_VIGUN</name>
<dbReference type="GO" id="GO:1990904">
    <property type="term" value="C:ribonucleoprotein complex"/>
    <property type="evidence" value="ECO:0007669"/>
    <property type="project" value="UniProtKB-KW"/>
</dbReference>
<dbReference type="SUPFAM" id="SSF53137">
    <property type="entry name" value="Translational machinery components"/>
    <property type="match status" value="2"/>
</dbReference>
<keyword evidence="3" id="KW-0934">Plastid</keyword>
<dbReference type="InterPro" id="IPR001971">
    <property type="entry name" value="Ribosomal_uS11"/>
</dbReference>
<dbReference type="PANTHER" id="PTHR11759">
    <property type="entry name" value="40S RIBOSOMAL PROTEIN S14/30S RIBOSOMAL PROTEIN S11"/>
    <property type="match status" value="1"/>
</dbReference>
<dbReference type="InterPro" id="IPR018102">
    <property type="entry name" value="Ribosomal_uS11_CS"/>
</dbReference>
<comment type="subcellular location">
    <subcellularLocation>
        <location evidence="1">Plastid</location>
    </subcellularLocation>
</comment>
<comment type="similarity">
    <text evidence="2 6">Belongs to the universal ribosomal protein uS11 family.</text>
</comment>
<dbReference type="GO" id="GO:0003735">
    <property type="term" value="F:structural constituent of ribosome"/>
    <property type="evidence" value="ECO:0007669"/>
    <property type="project" value="InterPro"/>
</dbReference>
<keyword evidence="8" id="KW-1185">Reference proteome</keyword>
<organism evidence="7 8">
    <name type="scientific">Vigna unguiculata</name>
    <name type="common">Cowpea</name>
    <dbReference type="NCBI Taxonomy" id="3917"/>
    <lineage>
        <taxon>Eukaryota</taxon>
        <taxon>Viridiplantae</taxon>
        <taxon>Streptophyta</taxon>
        <taxon>Embryophyta</taxon>
        <taxon>Tracheophyta</taxon>
        <taxon>Spermatophyta</taxon>
        <taxon>Magnoliopsida</taxon>
        <taxon>eudicotyledons</taxon>
        <taxon>Gunneridae</taxon>
        <taxon>Pentapetalae</taxon>
        <taxon>rosids</taxon>
        <taxon>fabids</taxon>
        <taxon>Fabales</taxon>
        <taxon>Fabaceae</taxon>
        <taxon>Papilionoideae</taxon>
        <taxon>50 kb inversion clade</taxon>
        <taxon>NPAAA clade</taxon>
        <taxon>indigoferoid/millettioid clade</taxon>
        <taxon>Phaseoleae</taxon>
        <taxon>Vigna</taxon>
    </lineage>
</organism>
<dbReference type="Proteomes" id="UP000501690">
    <property type="component" value="Linkage Group LG5"/>
</dbReference>
<gene>
    <name evidence="7" type="ORF">DEO72_LG5g510</name>
</gene>
<protein>
    <submittedName>
        <fullName evidence="7">Small subunit ribosomal protein S11</fullName>
    </submittedName>
</protein>
<evidence type="ECO:0000256" key="5">
    <source>
        <dbReference type="ARBA" id="ARBA00023274"/>
    </source>
</evidence>
<dbReference type="GO" id="GO:0006412">
    <property type="term" value="P:translation"/>
    <property type="evidence" value="ECO:0007669"/>
    <property type="project" value="InterPro"/>
</dbReference>
<proteinExistence type="inferred from homology"/>
<reference evidence="7 8" key="1">
    <citation type="submission" date="2019-04" db="EMBL/GenBank/DDBJ databases">
        <title>An improved genome assembly and genetic linkage map for asparagus bean, Vigna unguiculata ssp. sesquipedialis.</title>
        <authorList>
            <person name="Xia Q."/>
            <person name="Zhang R."/>
            <person name="Dong Y."/>
        </authorList>
    </citation>
    <scope>NUCLEOTIDE SEQUENCE [LARGE SCALE GENOMIC DNA]</scope>
    <source>
        <tissue evidence="7">Leaf</tissue>
    </source>
</reference>
<keyword evidence="5 6" id="KW-0687">Ribonucleoprotein</keyword>
<accession>A0A4D6LUY6</accession>
<dbReference type="Pfam" id="PF00411">
    <property type="entry name" value="Ribosomal_S11"/>
    <property type="match status" value="2"/>
</dbReference>
<dbReference type="GO" id="GO:0005840">
    <property type="term" value="C:ribosome"/>
    <property type="evidence" value="ECO:0007669"/>
    <property type="project" value="UniProtKB-KW"/>
</dbReference>
<dbReference type="Gene3D" id="3.30.420.80">
    <property type="entry name" value="Ribosomal protein S11"/>
    <property type="match status" value="4"/>
</dbReference>
<dbReference type="GO" id="GO:0009536">
    <property type="term" value="C:plastid"/>
    <property type="evidence" value="ECO:0007669"/>
    <property type="project" value="UniProtKB-SubCell"/>
</dbReference>
<dbReference type="EMBL" id="CP039349">
    <property type="protein sequence ID" value="QCD92447.1"/>
    <property type="molecule type" value="Genomic_DNA"/>
</dbReference>
<dbReference type="InterPro" id="IPR036967">
    <property type="entry name" value="Ribosomal_uS11_sf"/>
</dbReference>
<dbReference type="HAMAP" id="MF_01310">
    <property type="entry name" value="Ribosomal_uS11"/>
    <property type="match status" value="1"/>
</dbReference>
<evidence type="ECO:0000313" key="7">
    <source>
        <dbReference type="EMBL" id="QCD92447.1"/>
    </source>
</evidence>
<sequence>MAKSIPKKGSRKNVRIGSRNHTRKIPKGIIHVQASFNNTIVTITDVRGRVISWSSAAGYAIRTVSNQGMQRAEIMIKGLGLGRDAALRAIRRSGILLKASFNNTIVTITDVRGRMISWSSAAGYAIRTVSNQGMQRAEIMIKGLGLGRDASLRAIRRSGILLNFIRDVTPMPHNGCGVGTITGGGVASTIGVNGDDNGVDATPTEVDCNDALCVSTTMDGVDMDGLAGGTFIK</sequence>
<evidence type="ECO:0000256" key="3">
    <source>
        <dbReference type="ARBA" id="ARBA00022640"/>
    </source>
</evidence>
<keyword evidence="4 6" id="KW-0689">Ribosomal protein</keyword>